<protein>
    <submittedName>
        <fullName evidence="2">Uncharacterized protein</fullName>
    </submittedName>
</protein>
<keyword evidence="3" id="KW-1185">Reference proteome</keyword>
<evidence type="ECO:0000256" key="1">
    <source>
        <dbReference type="SAM" id="Phobius"/>
    </source>
</evidence>
<evidence type="ECO:0000313" key="2">
    <source>
        <dbReference type="EMBL" id="KAK3402717.1"/>
    </source>
</evidence>
<proteinExistence type="predicted"/>
<keyword evidence="1" id="KW-1133">Transmembrane helix</keyword>
<dbReference type="AlphaFoldDB" id="A0AAE0PMR4"/>
<dbReference type="EMBL" id="JAUTDP010000001">
    <property type="protein sequence ID" value="KAK3402717.1"/>
    <property type="molecule type" value="Genomic_DNA"/>
</dbReference>
<keyword evidence="1" id="KW-0812">Transmembrane</keyword>
<accession>A0AAE0PMR4</accession>
<sequence length="206" mass="23105">MGPWLQYLANHGPQIQLVLEPCAPCHKANSKPSTYCSPSSLLPQVASVYHPQPHLTVSQPVSTWLLNSPQSQPASLWATWNLVAARSLPLARPSPPHFSALSSRRDNLTSEFPKLNLNFPPRFSLSTHLVRPVADLTFSADRHDSPRQRRQHHRNNTTALILEFAHLVLINCCYLLSSLFCLLARLFRCGRQILTDTTSGSFFCID</sequence>
<feature type="transmembrane region" description="Helical" evidence="1">
    <location>
        <begin position="164"/>
        <end position="184"/>
    </location>
</feature>
<reference evidence="2" key="2">
    <citation type="submission" date="2023-07" db="EMBL/GenBank/DDBJ databases">
        <authorList>
            <consortium name="Lawrence Berkeley National Laboratory"/>
            <person name="Haridas S."/>
            <person name="Hensen N."/>
            <person name="Bonometti L."/>
            <person name="Westerberg I."/>
            <person name="Brannstrom I.O."/>
            <person name="Guillou S."/>
            <person name="Cros-Aarteil S."/>
            <person name="Calhoun S."/>
            <person name="Kuo A."/>
            <person name="Mondo S."/>
            <person name="Pangilinan J."/>
            <person name="Riley R."/>
            <person name="LaButti K."/>
            <person name="Andreopoulos B."/>
            <person name="Lipzen A."/>
            <person name="Chen C."/>
            <person name="Yanf M."/>
            <person name="Daum C."/>
            <person name="Ng V."/>
            <person name="Clum A."/>
            <person name="Steindorff A."/>
            <person name="Ohm R."/>
            <person name="Martin F."/>
            <person name="Silar P."/>
            <person name="Natvig D."/>
            <person name="Lalanne C."/>
            <person name="Gautier V."/>
            <person name="Ament-velasquez S.L."/>
            <person name="Kruys A."/>
            <person name="Hutchinson M.I."/>
            <person name="Powell A.J."/>
            <person name="Barry K."/>
            <person name="Miller A.N."/>
            <person name="Grigoriev I.V."/>
            <person name="Debuchy R."/>
            <person name="Gladieux P."/>
            <person name="Thoren M.H."/>
            <person name="Johannesson H."/>
        </authorList>
    </citation>
    <scope>NUCLEOTIDE SEQUENCE</scope>
    <source>
        <strain evidence="2">FGSC 1904</strain>
    </source>
</reference>
<dbReference type="Proteomes" id="UP001281003">
    <property type="component" value="Unassembled WGS sequence"/>
</dbReference>
<keyword evidence="1" id="KW-0472">Membrane</keyword>
<evidence type="ECO:0000313" key="3">
    <source>
        <dbReference type="Proteomes" id="UP001281003"/>
    </source>
</evidence>
<reference evidence="2" key="1">
    <citation type="journal article" date="2023" name="Mol. Phylogenet. Evol.">
        <title>Genome-scale phylogeny and comparative genomics of the fungal order Sordariales.</title>
        <authorList>
            <person name="Hensen N."/>
            <person name="Bonometti L."/>
            <person name="Westerberg I."/>
            <person name="Brannstrom I.O."/>
            <person name="Guillou S."/>
            <person name="Cros-Aarteil S."/>
            <person name="Calhoun S."/>
            <person name="Haridas S."/>
            <person name="Kuo A."/>
            <person name="Mondo S."/>
            <person name="Pangilinan J."/>
            <person name="Riley R."/>
            <person name="LaButti K."/>
            <person name="Andreopoulos B."/>
            <person name="Lipzen A."/>
            <person name="Chen C."/>
            <person name="Yan M."/>
            <person name="Daum C."/>
            <person name="Ng V."/>
            <person name="Clum A."/>
            <person name="Steindorff A."/>
            <person name="Ohm R.A."/>
            <person name="Martin F."/>
            <person name="Silar P."/>
            <person name="Natvig D.O."/>
            <person name="Lalanne C."/>
            <person name="Gautier V."/>
            <person name="Ament-Velasquez S.L."/>
            <person name="Kruys A."/>
            <person name="Hutchinson M.I."/>
            <person name="Powell A.J."/>
            <person name="Barry K."/>
            <person name="Miller A.N."/>
            <person name="Grigoriev I.V."/>
            <person name="Debuchy R."/>
            <person name="Gladieux P."/>
            <person name="Hiltunen Thoren M."/>
            <person name="Johannesson H."/>
        </authorList>
    </citation>
    <scope>NUCLEOTIDE SEQUENCE</scope>
    <source>
        <strain evidence="2">FGSC 1904</strain>
    </source>
</reference>
<name>A0AAE0PMR4_SORBR</name>
<comment type="caution">
    <text evidence="2">The sequence shown here is derived from an EMBL/GenBank/DDBJ whole genome shotgun (WGS) entry which is preliminary data.</text>
</comment>
<gene>
    <name evidence="2" type="ORF">B0T20DRAFT_5851</name>
</gene>
<organism evidence="2 3">
    <name type="scientific">Sordaria brevicollis</name>
    <dbReference type="NCBI Taxonomy" id="83679"/>
    <lineage>
        <taxon>Eukaryota</taxon>
        <taxon>Fungi</taxon>
        <taxon>Dikarya</taxon>
        <taxon>Ascomycota</taxon>
        <taxon>Pezizomycotina</taxon>
        <taxon>Sordariomycetes</taxon>
        <taxon>Sordariomycetidae</taxon>
        <taxon>Sordariales</taxon>
        <taxon>Sordariaceae</taxon>
        <taxon>Sordaria</taxon>
    </lineage>
</organism>